<accession>A0ACB7RL87</accession>
<dbReference type="Proteomes" id="UP000821845">
    <property type="component" value="Chromosome 9"/>
</dbReference>
<evidence type="ECO:0000313" key="2">
    <source>
        <dbReference type="Proteomes" id="UP000821845"/>
    </source>
</evidence>
<reference evidence="1" key="1">
    <citation type="submission" date="2020-05" db="EMBL/GenBank/DDBJ databases">
        <title>Large-scale comparative analyses of tick genomes elucidate their genetic diversity and vector capacities.</title>
        <authorList>
            <person name="Jia N."/>
            <person name="Wang J."/>
            <person name="Shi W."/>
            <person name="Du L."/>
            <person name="Sun Y."/>
            <person name="Zhan W."/>
            <person name="Jiang J."/>
            <person name="Wang Q."/>
            <person name="Zhang B."/>
            <person name="Ji P."/>
            <person name="Sakyi L.B."/>
            <person name="Cui X."/>
            <person name="Yuan T."/>
            <person name="Jiang B."/>
            <person name="Yang W."/>
            <person name="Lam T.T.-Y."/>
            <person name="Chang Q."/>
            <person name="Ding S."/>
            <person name="Wang X."/>
            <person name="Zhu J."/>
            <person name="Ruan X."/>
            <person name="Zhao L."/>
            <person name="Wei J."/>
            <person name="Que T."/>
            <person name="Du C."/>
            <person name="Cheng J."/>
            <person name="Dai P."/>
            <person name="Han X."/>
            <person name="Huang E."/>
            <person name="Gao Y."/>
            <person name="Liu J."/>
            <person name="Shao H."/>
            <person name="Ye R."/>
            <person name="Li L."/>
            <person name="Wei W."/>
            <person name="Wang X."/>
            <person name="Wang C."/>
            <person name="Yang T."/>
            <person name="Huo Q."/>
            <person name="Li W."/>
            <person name="Guo W."/>
            <person name="Chen H."/>
            <person name="Zhou L."/>
            <person name="Ni X."/>
            <person name="Tian J."/>
            <person name="Zhou Y."/>
            <person name="Sheng Y."/>
            <person name="Liu T."/>
            <person name="Pan Y."/>
            <person name="Xia L."/>
            <person name="Li J."/>
            <person name="Zhao F."/>
            <person name="Cao W."/>
        </authorList>
    </citation>
    <scope>NUCLEOTIDE SEQUENCE</scope>
    <source>
        <strain evidence="1">Hyas-2018</strain>
    </source>
</reference>
<proteinExistence type="predicted"/>
<evidence type="ECO:0000313" key="1">
    <source>
        <dbReference type="EMBL" id="KAH6922602.1"/>
    </source>
</evidence>
<comment type="caution">
    <text evidence="1">The sequence shown here is derived from an EMBL/GenBank/DDBJ whole genome shotgun (WGS) entry which is preliminary data.</text>
</comment>
<organism evidence="1 2">
    <name type="scientific">Hyalomma asiaticum</name>
    <name type="common">Tick</name>
    <dbReference type="NCBI Taxonomy" id="266040"/>
    <lineage>
        <taxon>Eukaryota</taxon>
        <taxon>Metazoa</taxon>
        <taxon>Ecdysozoa</taxon>
        <taxon>Arthropoda</taxon>
        <taxon>Chelicerata</taxon>
        <taxon>Arachnida</taxon>
        <taxon>Acari</taxon>
        <taxon>Parasitiformes</taxon>
        <taxon>Ixodida</taxon>
        <taxon>Ixodoidea</taxon>
        <taxon>Ixodidae</taxon>
        <taxon>Hyalomminae</taxon>
        <taxon>Hyalomma</taxon>
    </lineage>
</organism>
<sequence length="309" mass="34131">MDPYKVLGLSKDATYDSVKKAFRELALRYHPDKNDSTDAEERFKIIRRAYETLSTAMQNASHPTRQEHPSASRANRQGSGGCSCGSCQQPRGQDPRDGVFSHFFRQSPIYEAFERMYCYGETHPSGAQNQGSYFGAGQSGRCYGRTSYGPDEKKLYLTFEEVVQGCVKTVKYMSFDSPAGIANPKVEERVLHVTVPPGTPEGSRIAVKSEYCVPEQSTLVFVVRYKPHPLFKRRGADIFYLASVTIGRLRSGNDLEVPTLSGSKTTLPLSGVPTAGSIIRLHGYGLPQPVNPKKRGDLVVGIDVVSRHA</sequence>
<dbReference type="EMBL" id="CM023489">
    <property type="protein sequence ID" value="KAH6922602.1"/>
    <property type="molecule type" value="Genomic_DNA"/>
</dbReference>
<protein>
    <submittedName>
        <fullName evidence="1">Uncharacterized protein</fullName>
    </submittedName>
</protein>
<gene>
    <name evidence="1" type="ORF">HPB50_017028</name>
</gene>
<name>A0ACB7RL87_HYAAI</name>
<keyword evidence="2" id="KW-1185">Reference proteome</keyword>